<protein>
    <recommendedName>
        <fullName evidence="4">Flagellar protein FlaG</fullName>
    </recommendedName>
</protein>
<gene>
    <name evidence="2" type="ORF">BLTE_05210</name>
</gene>
<keyword evidence="3" id="KW-1185">Reference proteome</keyword>
<reference evidence="2 3" key="1">
    <citation type="submission" date="2018-08" db="EMBL/GenBank/DDBJ databases">
        <title>Complete genome sequencing of Blastochloris tepida GI.</title>
        <authorList>
            <person name="Tsukatani Y."/>
            <person name="Mori H."/>
        </authorList>
    </citation>
    <scope>NUCLEOTIDE SEQUENCE [LARGE SCALE GENOMIC DNA]</scope>
    <source>
        <strain evidence="2 3">GI</strain>
    </source>
</reference>
<sequence>MDAGVTIKPTSSPTQIGVGRDDALPVPKAAPTELAPSQTVTASAASTNTQAQPGSPSRQGTEAQMATLSANPFDYLDGRVLLDLQSSEVVFRMIDVRTRKVVEQVPDQALLRLRAYTRALASGETPSAVAAHSNLAA</sequence>
<dbReference type="RefSeq" id="WP_126397361.1">
    <property type="nucleotide sequence ID" value="NZ_AP018907.1"/>
</dbReference>
<evidence type="ECO:0000313" key="3">
    <source>
        <dbReference type="Proteomes" id="UP000266934"/>
    </source>
</evidence>
<feature type="compositionally biased region" description="Low complexity" evidence="1">
    <location>
        <begin position="37"/>
        <end position="52"/>
    </location>
</feature>
<feature type="compositionally biased region" description="Polar residues" evidence="1">
    <location>
        <begin position="53"/>
        <end position="63"/>
    </location>
</feature>
<dbReference type="Proteomes" id="UP000266934">
    <property type="component" value="Chromosome"/>
</dbReference>
<evidence type="ECO:0008006" key="4">
    <source>
        <dbReference type="Google" id="ProtNLM"/>
    </source>
</evidence>
<dbReference type="KEGG" id="blag:BLTE_05210"/>
<dbReference type="EMBL" id="AP018907">
    <property type="protein sequence ID" value="BBF91836.1"/>
    <property type="molecule type" value="Genomic_DNA"/>
</dbReference>
<proteinExistence type="predicted"/>
<dbReference type="AlphaFoldDB" id="A0A348FX03"/>
<feature type="region of interest" description="Disordered" evidence="1">
    <location>
        <begin position="1"/>
        <end position="63"/>
    </location>
</feature>
<organism evidence="2 3">
    <name type="scientific">Blastochloris tepida</name>
    <dbReference type="NCBI Taxonomy" id="2233851"/>
    <lineage>
        <taxon>Bacteria</taxon>
        <taxon>Pseudomonadati</taxon>
        <taxon>Pseudomonadota</taxon>
        <taxon>Alphaproteobacteria</taxon>
        <taxon>Hyphomicrobiales</taxon>
        <taxon>Blastochloridaceae</taxon>
        <taxon>Blastochloris</taxon>
    </lineage>
</organism>
<accession>A0A348FX03</accession>
<evidence type="ECO:0000256" key="1">
    <source>
        <dbReference type="SAM" id="MobiDB-lite"/>
    </source>
</evidence>
<name>A0A348FX03_9HYPH</name>
<evidence type="ECO:0000313" key="2">
    <source>
        <dbReference type="EMBL" id="BBF91836.1"/>
    </source>
</evidence>